<dbReference type="PANTHER" id="PTHR43297">
    <property type="entry name" value="OLIGOPEPTIDE TRANSPORT ATP-BINDING PROTEIN APPD"/>
    <property type="match status" value="1"/>
</dbReference>
<dbReference type="Proteomes" id="UP001245370">
    <property type="component" value="Unassembled WGS sequence"/>
</dbReference>
<dbReference type="InterPro" id="IPR027417">
    <property type="entry name" value="P-loop_NTPase"/>
</dbReference>
<dbReference type="EMBL" id="BSDO01000002">
    <property type="protein sequence ID" value="GLI22573.1"/>
    <property type="molecule type" value="Genomic_DNA"/>
</dbReference>
<dbReference type="Pfam" id="PF08352">
    <property type="entry name" value="oligo_HPY"/>
    <property type="match status" value="2"/>
</dbReference>
<evidence type="ECO:0000256" key="7">
    <source>
        <dbReference type="ARBA" id="ARBA00023136"/>
    </source>
</evidence>
<dbReference type="SMART" id="SM00382">
    <property type="entry name" value="AAA"/>
    <property type="match status" value="2"/>
</dbReference>
<evidence type="ECO:0000256" key="3">
    <source>
        <dbReference type="ARBA" id="ARBA00022448"/>
    </source>
</evidence>
<dbReference type="AlphaFoldDB" id="A0A9W6CHM3"/>
<dbReference type="GO" id="GO:0005524">
    <property type="term" value="F:ATP binding"/>
    <property type="evidence" value="ECO:0007669"/>
    <property type="project" value="UniProtKB-KW"/>
</dbReference>
<dbReference type="EMBL" id="JAVDPY010000001">
    <property type="protein sequence ID" value="MDR6331636.1"/>
    <property type="molecule type" value="Genomic_DNA"/>
</dbReference>
<sequence>MSGLLLDIQNLHVAFSTRAGMVEAVRGIDLQLAPGGTLAVVGESGSGKSVTAYAVTQLLDRAARIPKGRILFRGEDITRADPARMKALRGAAISMVFQSPRTALNPIRSIGLQVMDAIAAHENLPKAVLRARALELLEAVRIRDADKRFDAYPAELSGGMCQRVMIAMAIACNPSLLIADEPTTGLDVTTQKTVMDLIAGLTAERGMALILITHDLGLAASYCRDVTVMQQGRVVEAAPAIDIFRHPSHPYTRRLVAASPTPTSTVDELVGETPRAARAPSAVPREARVLLDVSSIVKRFDSTLAVEDVSLTLKAGESLGLVGESGSGKSTLSRIVCRLADADGGRILFDGVDIGAIPLRTFHESPWRREIQIVFQDPHESLNPRFTAFECIARPVRRLAKLTDGAQVKRRVEEVAERCGLSPDLLSRFPHQLSGGQKARIGIARAVAVEPRLLVLDEPTAALDVSVQAVVLKLLDDLRRDEGLAFLFVSHDLNVVRMMCERTIVMRHGRIVEEGESHALFRNPQAAYTRELLGAIPHFEPMQAATA</sequence>
<dbReference type="InterPro" id="IPR013563">
    <property type="entry name" value="Oligopep_ABC_C"/>
</dbReference>
<accession>A0A9W6CHM3</accession>
<dbReference type="Proteomes" id="UP001144397">
    <property type="component" value="Unassembled WGS sequence"/>
</dbReference>
<evidence type="ECO:0000256" key="4">
    <source>
        <dbReference type="ARBA" id="ARBA00022475"/>
    </source>
</evidence>
<evidence type="ECO:0000256" key="5">
    <source>
        <dbReference type="ARBA" id="ARBA00022741"/>
    </source>
</evidence>
<name>A0A9W6CHM3_XANFL</name>
<evidence type="ECO:0000313" key="11">
    <source>
        <dbReference type="Proteomes" id="UP001144397"/>
    </source>
</evidence>
<dbReference type="GO" id="GO:0016887">
    <property type="term" value="F:ATP hydrolysis activity"/>
    <property type="evidence" value="ECO:0007669"/>
    <property type="project" value="InterPro"/>
</dbReference>
<dbReference type="GO" id="GO:0015833">
    <property type="term" value="P:peptide transport"/>
    <property type="evidence" value="ECO:0007669"/>
    <property type="project" value="InterPro"/>
</dbReference>
<dbReference type="InterPro" id="IPR050388">
    <property type="entry name" value="ABC_Ni/Peptide_Import"/>
</dbReference>
<evidence type="ECO:0000313" key="10">
    <source>
        <dbReference type="EMBL" id="MDR6331636.1"/>
    </source>
</evidence>
<keyword evidence="3" id="KW-0813">Transport</keyword>
<dbReference type="PANTHER" id="PTHR43297:SF2">
    <property type="entry name" value="DIPEPTIDE TRANSPORT ATP-BINDING PROTEIN DPPD"/>
    <property type="match status" value="1"/>
</dbReference>
<dbReference type="NCBIfam" id="NF008453">
    <property type="entry name" value="PRK11308.1"/>
    <property type="match status" value="2"/>
</dbReference>
<evidence type="ECO:0000313" key="9">
    <source>
        <dbReference type="EMBL" id="GLI22573.1"/>
    </source>
</evidence>
<evidence type="ECO:0000259" key="8">
    <source>
        <dbReference type="PROSITE" id="PS50893"/>
    </source>
</evidence>
<reference evidence="10 12" key="2">
    <citation type="submission" date="2023-07" db="EMBL/GenBank/DDBJ databases">
        <title>Genomic Encyclopedia of Type Strains, Phase IV (KMG-IV): sequencing the most valuable type-strain genomes for metagenomic binning, comparative biology and taxonomic classification.</title>
        <authorList>
            <person name="Goeker M."/>
        </authorList>
    </citation>
    <scope>NUCLEOTIDE SEQUENCE [LARGE SCALE GENOMIC DNA]</scope>
    <source>
        <strain evidence="10 12">DSM 338</strain>
    </source>
</reference>
<keyword evidence="12" id="KW-1185">Reference proteome</keyword>
<dbReference type="PROSITE" id="PS00211">
    <property type="entry name" value="ABC_TRANSPORTER_1"/>
    <property type="match status" value="2"/>
</dbReference>
<keyword evidence="7" id="KW-0472">Membrane</keyword>
<keyword evidence="5" id="KW-0547">Nucleotide-binding</keyword>
<dbReference type="GeneID" id="95763037"/>
<feature type="domain" description="ABC transporter" evidence="8">
    <location>
        <begin position="291"/>
        <end position="533"/>
    </location>
</feature>
<keyword evidence="4" id="KW-1003">Cell membrane</keyword>
<evidence type="ECO:0000256" key="6">
    <source>
        <dbReference type="ARBA" id="ARBA00022840"/>
    </source>
</evidence>
<proteinExistence type="inferred from homology"/>
<dbReference type="SUPFAM" id="SSF52540">
    <property type="entry name" value="P-loop containing nucleoside triphosphate hydrolases"/>
    <property type="match status" value="2"/>
</dbReference>
<dbReference type="NCBIfam" id="NF007739">
    <property type="entry name" value="PRK10419.1"/>
    <property type="match status" value="2"/>
</dbReference>
<protein>
    <submittedName>
        <fullName evidence="9">ABC transporter ATP-binding protein</fullName>
    </submittedName>
    <submittedName>
        <fullName evidence="10">Peptide/nickel transport system ATP-binding protein</fullName>
    </submittedName>
</protein>
<gene>
    <name evidence="10" type="ORF">GGQ86_000083</name>
    <name evidence="9" type="ORF">XFLAVUS301_22470</name>
</gene>
<feature type="domain" description="ABC transporter" evidence="8">
    <location>
        <begin position="6"/>
        <end position="256"/>
    </location>
</feature>
<reference evidence="9" key="1">
    <citation type="submission" date="2022-12" db="EMBL/GenBank/DDBJ databases">
        <title>Reference genome sequencing for broad-spectrum identification of bacterial and archaeal isolates by mass spectrometry.</title>
        <authorList>
            <person name="Sekiguchi Y."/>
            <person name="Tourlousse D.M."/>
        </authorList>
    </citation>
    <scope>NUCLEOTIDE SEQUENCE</scope>
    <source>
        <strain evidence="9">301</strain>
    </source>
</reference>
<evidence type="ECO:0000256" key="2">
    <source>
        <dbReference type="ARBA" id="ARBA00005417"/>
    </source>
</evidence>
<dbReference type="GO" id="GO:0055085">
    <property type="term" value="P:transmembrane transport"/>
    <property type="evidence" value="ECO:0007669"/>
    <property type="project" value="UniProtKB-ARBA"/>
</dbReference>
<dbReference type="Gene3D" id="3.40.50.300">
    <property type="entry name" value="P-loop containing nucleotide triphosphate hydrolases"/>
    <property type="match status" value="2"/>
</dbReference>
<dbReference type="FunFam" id="3.40.50.300:FF:000016">
    <property type="entry name" value="Oligopeptide ABC transporter ATP-binding component"/>
    <property type="match status" value="1"/>
</dbReference>
<dbReference type="RefSeq" id="WP_281807534.1">
    <property type="nucleotide sequence ID" value="NZ_BSDO01000002.1"/>
</dbReference>
<dbReference type="InterPro" id="IPR003593">
    <property type="entry name" value="AAA+_ATPase"/>
</dbReference>
<dbReference type="CDD" id="cd03257">
    <property type="entry name" value="ABC_NikE_OppD_transporters"/>
    <property type="match status" value="2"/>
</dbReference>
<evidence type="ECO:0000313" key="12">
    <source>
        <dbReference type="Proteomes" id="UP001245370"/>
    </source>
</evidence>
<comment type="similarity">
    <text evidence="2">Belongs to the ABC transporter superfamily.</text>
</comment>
<comment type="subcellular location">
    <subcellularLocation>
        <location evidence="1">Cell inner membrane</location>
        <topology evidence="1">Peripheral membrane protein</topology>
    </subcellularLocation>
</comment>
<dbReference type="PROSITE" id="PS50893">
    <property type="entry name" value="ABC_TRANSPORTER_2"/>
    <property type="match status" value="2"/>
</dbReference>
<organism evidence="9 11">
    <name type="scientific">Xanthobacter flavus</name>
    <dbReference type="NCBI Taxonomy" id="281"/>
    <lineage>
        <taxon>Bacteria</taxon>
        <taxon>Pseudomonadati</taxon>
        <taxon>Pseudomonadota</taxon>
        <taxon>Alphaproteobacteria</taxon>
        <taxon>Hyphomicrobiales</taxon>
        <taxon>Xanthobacteraceae</taxon>
        <taxon>Xanthobacter</taxon>
    </lineage>
</organism>
<dbReference type="InterPro" id="IPR017871">
    <property type="entry name" value="ABC_transporter-like_CS"/>
</dbReference>
<dbReference type="InterPro" id="IPR003439">
    <property type="entry name" value="ABC_transporter-like_ATP-bd"/>
</dbReference>
<keyword evidence="6 9" id="KW-0067">ATP-binding</keyword>
<dbReference type="GO" id="GO:0005886">
    <property type="term" value="C:plasma membrane"/>
    <property type="evidence" value="ECO:0007669"/>
    <property type="project" value="UniProtKB-SubCell"/>
</dbReference>
<evidence type="ECO:0000256" key="1">
    <source>
        <dbReference type="ARBA" id="ARBA00004417"/>
    </source>
</evidence>
<dbReference type="Pfam" id="PF00005">
    <property type="entry name" value="ABC_tran"/>
    <property type="match status" value="2"/>
</dbReference>
<comment type="caution">
    <text evidence="9">The sequence shown here is derived from an EMBL/GenBank/DDBJ whole genome shotgun (WGS) entry which is preliminary data.</text>
</comment>